<dbReference type="Proteomes" id="UP000824120">
    <property type="component" value="Chromosome 12"/>
</dbReference>
<protein>
    <submittedName>
        <fullName evidence="2">Uncharacterized protein</fullName>
    </submittedName>
</protein>
<accession>A0A9J5W7K7</accession>
<dbReference type="AlphaFoldDB" id="A0A9J5W7K7"/>
<organism evidence="2 3">
    <name type="scientific">Solanum commersonii</name>
    <name type="common">Commerson's wild potato</name>
    <name type="synonym">Commerson's nightshade</name>
    <dbReference type="NCBI Taxonomy" id="4109"/>
    <lineage>
        <taxon>Eukaryota</taxon>
        <taxon>Viridiplantae</taxon>
        <taxon>Streptophyta</taxon>
        <taxon>Embryophyta</taxon>
        <taxon>Tracheophyta</taxon>
        <taxon>Spermatophyta</taxon>
        <taxon>Magnoliopsida</taxon>
        <taxon>eudicotyledons</taxon>
        <taxon>Gunneridae</taxon>
        <taxon>Pentapetalae</taxon>
        <taxon>asterids</taxon>
        <taxon>lamiids</taxon>
        <taxon>Solanales</taxon>
        <taxon>Solanaceae</taxon>
        <taxon>Solanoideae</taxon>
        <taxon>Solaneae</taxon>
        <taxon>Solanum</taxon>
    </lineage>
</organism>
<reference evidence="2 3" key="1">
    <citation type="submission" date="2020-09" db="EMBL/GenBank/DDBJ databases">
        <title>De no assembly of potato wild relative species, Solanum commersonii.</title>
        <authorList>
            <person name="Cho K."/>
        </authorList>
    </citation>
    <scope>NUCLEOTIDE SEQUENCE [LARGE SCALE GENOMIC DNA]</scope>
    <source>
        <strain evidence="2">LZ3.2</strain>
        <tissue evidence="2">Leaf</tissue>
    </source>
</reference>
<gene>
    <name evidence="2" type="ORF">H5410_061288</name>
</gene>
<feature type="chain" id="PRO_5039922980" evidence="1">
    <location>
        <begin position="29"/>
        <end position="71"/>
    </location>
</feature>
<feature type="signal peptide" evidence="1">
    <location>
        <begin position="1"/>
        <end position="28"/>
    </location>
</feature>
<keyword evidence="1" id="KW-0732">Signal</keyword>
<proteinExistence type="predicted"/>
<sequence>MMRTCTSASNINSLFLRLLLGALSEVEAGDEVEVKDRVKVDRPAQAPPSIIATLVLQDTFTHMLGLLEGMA</sequence>
<dbReference type="EMBL" id="JACXVP010000012">
    <property type="protein sequence ID" value="KAG5571522.1"/>
    <property type="molecule type" value="Genomic_DNA"/>
</dbReference>
<keyword evidence="3" id="KW-1185">Reference proteome</keyword>
<evidence type="ECO:0000313" key="2">
    <source>
        <dbReference type="EMBL" id="KAG5571522.1"/>
    </source>
</evidence>
<name>A0A9J5W7K7_SOLCO</name>
<evidence type="ECO:0000313" key="3">
    <source>
        <dbReference type="Proteomes" id="UP000824120"/>
    </source>
</evidence>
<evidence type="ECO:0000256" key="1">
    <source>
        <dbReference type="SAM" id="SignalP"/>
    </source>
</evidence>
<comment type="caution">
    <text evidence="2">The sequence shown here is derived from an EMBL/GenBank/DDBJ whole genome shotgun (WGS) entry which is preliminary data.</text>
</comment>